<reference evidence="5" key="1">
    <citation type="journal article" date="2023" name="G3 (Bethesda)">
        <title>Whole genome assembly and annotation of the endangered Caribbean coral Acropora cervicornis.</title>
        <authorList>
            <person name="Selwyn J.D."/>
            <person name="Vollmer S.V."/>
        </authorList>
    </citation>
    <scope>NUCLEOTIDE SEQUENCE</scope>
    <source>
        <strain evidence="5">K2</strain>
    </source>
</reference>
<dbReference type="Proteomes" id="UP001249851">
    <property type="component" value="Unassembled WGS sequence"/>
</dbReference>
<dbReference type="AlphaFoldDB" id="A0AAD9QJD5"/>
<dbReference type="Pfam" id="PF18201">
    <property type="entry name" value="PIH1_CS"/>
    <property type="match status" value="1"/>
</dbReference>
<dbReference type="InterPro" id="IPR050734">
    <property type="entry name" value="PIH1/Kintoun_subfamily"/>
</dbReference>
<accession>A0AAD9QJD5</accession>
<dbReference type="Pfam" id="PF08190">
    <property type="entry name" value="PIH1"/>
    <property type="match status" value="1"/>
</dbReference>
<sequence length="249" mass="28356">ELDKFEKAMKDEEFRKLLVEYAKEISDPENKKKYEEEITQMEKMRGMDVKFVNPVDGYVVKTTDSSTGVKAFINICSNHHIAKAWSQFAEREENGKKKSGHQWNIPYSLSTPRDDIDRAGKKCVVYDAVFHPDTYSKGQEGPVESAEFKVGDQTFPYPYDNKTTTADTDEEGKLLKENKEDQTKANSPLDPIVPKDANSDTRPKEIVVYIELPKLDSAAPVELDILEKQLLLNCKNPCYHLDISLLTAE</sequence>
<dbReference type="GO" id="GO:0005737">
    <property type="term" value="C:cytoplasm"/>
    <property type="evidence" value="ECO:0007669"/>
    <property type="project" value="TreeGrafter"/>
</dbReference>
<comment type="caution">
    <text evidence="5">The sequence shown here is derived from an EMBL/GenBank/DDBJ whole genome shotgun (WGS) entry which is preliminary data.</text>
</comment>
<feature type="region of interest" description="Disordered" evidence="2">
    <location>
        <begin position="176"/>
        <end position="198"/>
    </location>
</feature>
<dbReference type="InterPro" id="IPR012981">
    <property type="entry name" value="PIH1_N"/>
</dbReference>
<comment type="similarity">
    <text evidence="1">Belongs to the PIH1 family.</text>
</comment>
<evidence type="ECO:0000259" key="3">
    <source>
        <dbReference type="Pfam" id="PF08190"/>
    </source>
</evidence>
<dbReference type="EMBL" id="JARQWQ010000029">
    <property type="protein sequence ID" value="KAK2562409.1"/>
    <property type="molecule type" value="Genomic_DNA"/>
</dbReference>
<evidence type="ECO:0000259" key="4">
    <source>
        <dbReference type="Pfam" id="PF18201"/>
    </source>
</evidence>
<evidence type="ECO:0000256" key="2">
    <source>
        <dbReference type="SAM" id="MobiDB-lite"/>
    </source>
</evidence>
<evidence type="ECO:0000256" key="1">
    <source>
        <dbReference type="ARBA" id="ARBA00008511"/>
    </source>
</evidence>
<feature type="domain" description="PIH1 N-terminal" evidence="3">
    <location>
        <begin position="25"/>
        <end position="138"/>
    </location>
</feature>
<proteinExistence type="inferred from homology"/>
<reference evidence="5" key="2">
    <citation type="journal article" date="2023" name="Science">
        <title>Genomic signatures of disease resistance in endangered staghorn corals.</title>
        <authorList>
            <person name="Vollmer S.V."/>
            <person name="Selwyn J.D."/>
            <person name="Despard B.A."/>
            <person name="Roesel C.L."/>
        </authorList>
    </citation>
    <scope>NUCLEOTIDE SEQUENCE</scope>
    <source>
        <strain evidence="5">K2</strain>
    </source>
</reference>
<dbReference type="PANTHER" id="PTHR22997">
    <property type="entry name" value="PIH1 DOMAIN-CONTAINING PROTEIN 1"/>
    <property type="match status" value="1"/>
</dbReference>
<keyword evidence="6" id="KW-1185">Reference proteome</keyword>
<protein>
    <submittedName>
        <fullName evidence="5">Protein kintoun</fullName>
    </submittedName>
</protein>
<dbReference type="PANTHER" id="PTHR22997:SF3">
    <property type="entry name" value="PROTEIN KINTOUN"/>
    <property type="match status" value="1"/>
</dbReference>
<feature type="non-terminal residue" evidence="5">
    <location>
        <position position="1"/>
    </location>
</feature>
<gene>
    <name evidence="5" type="ORF">P5673_014706</name>
</gene>
<name>A0AAD9QJD5_ACRCE</name>
<evidence type="ECO:0000313" key="5">
    <source>
        <dbReference type="EMBL" id="KAK2562409.1"/>
    </source>
</evidence>
<organism evidence="5 6">
    <name type="scientific">Acropora cervicornis</name>
    <name type="common">Staghorn coral</name>
    <dbReference type="NCBI Taxonomy" id="6130"/>
    <lineage>
        <taxon>Eukaryota</taxon>
        <taxon>Metazoa</taxon>
        <taxon>Cnidaria</taxon>
        <taxon>Anthozoa</taxon>
        <taxon>Hexacorallia</taxon>
        <taxon>Scleractinia</taxon>
        <taxon>Astrocoeniina</taxon>
        <taxon>Acroporidae</taxon>
        <taxon>Acropora</taxon>
    </lineage>
</organism>
<dbReference type="InterPro" id="IPR041442">
    <property type="entry name" value="PIH1D1/2/3_CS-like"/>
</dbReference>
<feature type="domain" description="PIH1D1/2/3 CS-like" evidence="4">
    <location>
        <begin position="195"/>
        <end position="245"/>
    </location>
</feature>
<evidence type="ECO:0000313" key="6">
    <source>
        <dbReference type="Proteomes" id="UP001249851"/>
    </source>
</evidence>